<gene>
    <name evidence="1" type="ORF">SAMN04487974_1117</name>
</gene>
<name>A0A1G7XUN2_9HYPH</name>
<sequence>MAYAILIDRVIKCPGCLTDNEIIGSDLAPGTEICCSSCGRMIDRWSEAKDRFPSVVDDVEDFENYG</sequence>
<dbReference type="EMBL" id="FNCS01000011">
    <property type="protein sequence ID" value="SDG87867.1"/>
    <property type="molecule type" value="Genomic_DNA"/>
</dbReference>
<protein>
    <submittedName>
        <fullName evidence="1">Uncharacterized protein</fullName>
    </submittedName>
</protein>
<dbReference type="AlphaFoldDB" id="A0A1G7XUN2"/>
<accession>A0A1G7XUN2</accession>
<dbReference type="Proteomes" id="UP000199495">
    <property type="component" value="Unassembled WGS sequence"/>
</dbReference>
<reference evidence="1 2" key="1">
    <citation type="submission" date="2016-10" db="EMBL/GenBank/DDBJ databases">
        <authorList>
            <person name="de Groot N.N."/>
        </authorList>
    </citation>
    <scope>NUCLEOTIDE SEQUENCE [LARGE SCALE GENOMIC DNA]</scope>
    <source>
        <strain evidence="1 2">CGMCC 1.10267</strain>
    </source>
</reference>
<keyword evidence="2" id="KW-1185">Reference proteome</keyword>
<evidence type="ECO:0000313" key="1">
    <source>
        <dbReference type="EMBL" id="SDG87867.1"/>
    </source>
</evidence>
<evidence type="ECO:0000313" key="2">
    <source>
        <dbReference type="Proteomes" id="UP000199495"/>
    </source>
</evidence>
<proteinExistence type="predicted"/>
<organism evidence="1 2">
    <name type="scientific">Pelagibacterium luteolum</name>
    <dbReference type="NCBI Taxonomy" id="440168"/>
    <lineage>
        <taxon>Bacteria</taxon>
        <taxon>Pseudomonadati</taxon>
        <taxon>Pseudomonadota</taxon>
        <taxon>Alphaproteobacteria</taxon>
        <taxon>Hyphomicrobiales</taxon>
        <taxon>Devosiaceae</taxon>
        <taxon>Pelagibacterium</taxon>
    </lineage>
</organism>